<evidence type="ECO:0000313" key="1">
    <source>
        <dbReference type="EMBL" id="EEN83652.1"/>
    </source>
</evidence>
<comment type="caution">
    <text evidence="1">The sequence shown here is derived from an EMBL/GenBank/DDBJ whole genome shotgun (WGS) entry which is preliminary data.</text>
</comment>
<organism evidence="1 2">
    <name type="scientific">Porphyromonas endodontalis (strain ATCC 35406 / DSM 24491 / JCM 8526 / CCUG 16442 / BCRC 14492 / NCTC 13058 / HG 370)</name>
    <name type="common">Bacteroides endodontalis</name>
    <dbReference type="NCBI Taxonomy" id="553175"/>
    <lineage>
        <taxon>Bacteria</taxon>
        <taxon>Pseudomonadati</taxon>
        <taxon>Bacteroidota</taxon>
        <taxon>Bacteroidia</taxon>
        <taxon>Bacteroidales</taxon>
        <taxon>Porphyromonadaceae</taxon>
        <taxon>Porphyromonas</taxon>
    </lineage>
</organism>
<protein>
    <submittedName>
        <fullName evidence="1">Uncharacterized protein</fullName>
    </submittedName>
</protein>
<keyword evidence="2" id="KW-1185">Reference proteome</keyword>
<reference evidence="1 2" key="1">
    <citation type="submission" date="2009-04" db="EMBL/GenBank/DDBJ databases">
        <authorList>
            <person name="Sebastian Y."/>
            <person name="Madupu R."/>
            <person name="Durkin A.S."/>
            <person name="Torralba M."/>
            <person name="Methe B."/>
            <person name="Sutton G.G."/>
            <person name="Strausberg R.L."/>
            <person name="Nelson K.E."/>
        </authorList>
    </citation>
    <scope>NUCLEOTIDE SEQUENCE [LARGE SCALE GENOMIC DNA]</scope>
    <source>
        <strain evidence="2">ATCC 35406 / BCRC 14492 / JCM 8526 / NCTC 13058 / HG 370</strain>
    </source>
</reference>
<gene>
    <name evidence="1" type="ORF">POREN0001_1177</name>
</gene>
<dbReference type="EMBL" id="ACNN01000005">
    <property type="protein sequence ID" value="EEN83652.1"/>
    <property type="molecule type" value="Genomic_DNA"/>
</dbReference>
<name>C3J7T5_POREA</name>
<evidence type="ECO:0000313" key="2">
    <source>
        <dbReference type="Proteomes" id="UP000004295"/>
    </source>
</evidence>
<dbReference type="Proteomes" id="UP000004295">
    <property type="component" value="Unassembled WGS sequence"/>
</dbReference>
<proteinExistence type="predicted"/>
<sequence length="192" mass="21747">MTTTHSDLQSQEASSLGLKMGSPGIFALILRDSTTRFTDFDDGIEKNRIFLAKIGDVKCPISRGRTTPRNVVGQINTPEEISITCDHDFNEHFKAGDELNRIFIFQFLDNLSFIKSGYNWDFYQKYSLARAHIPEEIARALASYPDWDFYTTDMPFQSLIGQEVTFSVRVKFKEGKSLSTSNAIKIPPFPAS</sequence>
<dbReference type="AlphaFoldDB" id="C3J7T5"/>
<accession>C3J7T5</accession>